<dbReference type="Proteomes" id="UP000887013">
    <property type="component" value="Unassembled WGS sequence"/>
</dbReference>
<feature type="region of interest" description="Disordered" evidence="1">
    <location>
        <begin position="76"/>
        <end position="97"/>
    </location>
</feature>
<dbReference type="EMBL" id="BMAW01109472">
    <property type="protein sequence ID" value="GFT38526.1"/>
    <property type="molecule type" value="Genomic_DNA"/>
</dbReference>
<organism evidence="2 3">
    <name type="scientific">Nephila pilipes</name>
    <name type="common">Giant wood spider</name>
    <name type="synonym">Nephila maculata</name>
    <dbReference type="NCBI Taxonomy" id="299642"/>
    <lineage>
        <taxon>Eukaryota</taxon>
        <taxon>Metazoa</taxon>
        <taxon>Ecdysozoa</taxon>
        <taxon>Arthropoda</taxon>
        <taxon>Chelicerata</taxon>
        <taxon>Arachnida</taxon>
        <taxon>Araneae</taxon>
        <taxon>Araneomorphae</taxon>
        <taxon>Entelegynae</taxon>
        <taxon>Araneoidea</taxon>
        <taxon>Nephilidae</taxon>
        <taxon>Nephila</taxon>
    </lineage>
</organism>
<evidence type="ECO:0000313" key="2">
    <source>
        <dbReference type="EMBL" id="GFT38526.1"/>
    </source>
</evidence>
<comment type="caution">
    <text evidence="2">The sequence shown here is derived from an EMBL/GenBank/DDBJ whole genome shotgun (WGS) entry which is preliminary data.</text>
</comment>
<evidence type="ECO:0000256" key="1">
    <source>
        <dbReference type="SAM" id="MobiDB-lite"/>
    </source>
</evidence>
<accession>A0A8X6NYV4</accession>
<dbReference type="AlphaFoldDB" id="A0A8X6NYV4"/>
<evidence type="ECO:0000313" key="3">
    <source>
        <dbReference type="Proteomes" id="UP000887013"/>
    </source>
</evidence>
<protein>
    <submittedName>
        <fullName evidence="2">Uncharacterized protein</fullName>
    </submittedName>
</protein>
<proteinExistence type="predicted"/>
<keyword evidence="3" id="KW-1185">Reference proteome</keyword>
<gene>
    <name evidence="2" type="ORF">NPIL_225101</name>
</gene>
<name>A0A8X6NYV4_NEPPI</name>
<sequence>MDVVAIKQSSERKKKERVMDQQTIFLGARKQHAYQYGIQVYQQTTALLPSQNPPPKTVSIIPFSRILHSMFKTLQSPSGTESVTPADAVAIKQSSVR</sequence>
<reference evidence="2" key="1">
    <citation type="submission" date="2020-08" db="EMBL/GenBank/DDBJ databases">
        <title>Multicomponent nature underlies the extraordinary mechanical properties of spider dragline silk.</title>
        <authorList>
            <person name="Kono N."/>
            <person name="Nakamura H."/>
            <person name="Mori M."/>
            <person name="Yoshida Y."/>
            <person name="Ohtoshi R."/>
            <person name="Malay A.D."/>
            <person name="Moran D.A.P."/>
            <person name="Tomita M."/>
            <person name="Numata K."/>
            <person name="Arakawa K."/>
        </authorList>
    </citation>
    <scope>NUCLEOTIDE SEQUENCE</scope>
</reference>